<keyword evidence="4" id="KW-1185">Reference proteome</keyword>
<dbReference type="PANTHER" id="PTHR35458">
    <property type="entry name" value="SLR0755 PROTEIN"/>
    <property type="match status" value="1"/>
</dbReference>
<feature type="compositionally biased region" description="Basic and acidic residues" evidence="1">
    <location>
        <begin position="245"/>
        <end position="256"/>
    </location>
</feature>
<dbReference type="Proteomes" id="UP000326912">
    <property type="component" value="Unassembled WGS sequence"/>
</dbReference>
<proteinExistence type="predicted"/>
<feature type="compositionally biased region" description="Basic and acidic residues" evidence="1">
    <location>
        <begin position="187"/>
        <end position="198"/>
    </location>
</feature>
<protein>
    <recommendedName>
        <fullName evidence="2">NYN domain-containing protein</fullName>
    </recommendedName>
</protein>
<dbReference type="RefSeq" id="WP_151757627.1">
    <property type="nucleotide sequence ID" value="NZ_BKZW01000002.1"/>
</dbReference>
<reference evidence="3 4" key="1">
    <citation type="submission" date="2019-10" db="EMBL/GenBank/DDBJ databases">
        <title>Dictyobacter vulcani sp. nov., within the class Ktedonobacteria, isolated from soil of volcanic Mt. Zao.</title>
        <authorList>
            <person name="Zheng Y."/>
            <person name="Wang C.M."/>
            <person name="Sakai Y."/>
            <person name="Abe K."/>
            <person name="Yokota A."/>
            <person name="Yabe S."/>
        </authorList>
    </citation>
    <scope>NUCLEOTIDE SEQUENCE [LARGE SCALE GENOMIC DNA]</scope>
    <source>
        <strain evidence="3 4">W12</strain>
    </source>
</reference>
<feature type="domain" description="NYN" evidence="2">
    <location>
        <begin position="6"/>
        <end position="155"/>
    </location>
</feature>
<gene>
    <name evidence="3" type="ORF">KDW_39450</name>
</gene>
<dbReference type="InterPro" id="IPR021139">
    <property type="entry name" value="NYN"/>
</dbReference>
<dbReference type="AlphaFoldDB" id="A0A5J4KQA7"/>
<organism evidence="3 4">
    <name type="scientific">Dictyobacter vulcani</name>
    <dbReference type="NCBI Taxonomy" id="2607529"/>
    <lineage>
        <taxon>Bacteria</taxon>
        <taxon>Bacillati</taxon>
        <taxon>Chloroflexota</taxon>
        <taxon>Ktedonobacteria</taxon>
        <taxon>Ktedonobacterales</taxon>
        <taxon>Dictyobacteraceae</taxon>
        <taxon>Dictyobacter</taxon>
    </lineage>
</organism>
<evidence type="ECO:0000313" key="3">
    <source>
        <dbReference type="EMBL" id="GER89783.1"/>
    </source>
</evidence>
<dbReference type="InterPro" id="IPR047140">
    <property type="entry name" value="LabA"/>
</dbReference>
<evidence type="ECO:0000313" key="4">
    <source>
        <dbReference type="Proteomes" id="UP000326912"/>
    </source>
</evidence>
<dbReference type="EMBL" id="BKZW01000002">
    <property type="protein sequence ID" value="GER89783.1"/>
    <property type="molecule type" value="Genomic_DNA"/>
</dbReference>
<dbReference type="CDD" id="cd10911">
    <property type="entry name" value="PIN_LabA"/>
    <property type="match status" value="1"/>
</dbReference>
<accession>A0A5J4KQA7</accession>
<dbReference type="Gene3D" id="3.40.50.1010">
    <property type="entry name" value="5'-nuclease"/>
    <property type="match status" value="1"/>
</dbReference>
<evidence type="ECO:0000256" key="1">
    <source>
        <dbReference type="SAM" id="MobiDB-lite"/>
    </source>
</evidence>
<dbReference type="PANTHER" id="PTHR35458:SF8">
    <property type="entry name" value="SLR0650 PROTEIN"/>
    <property type="match status" value="1"/>
</dbReference>
<feature type="region of interest" description="Disordered" evidence="1">
    <location>
        <begin position="184"/>
        <end position="256"/>
    </location>
</feature>
<name>A0A5J4KQA7_9CHLR</name>
<dbReference type="GO" id="GO:0004540">
    <property type="term" value="F:RNA nuclease activity"/>
    <property type="evidence" value="ECO:0007669"/>
    <property type="project" value="InterPro"/>
</dbReference>
<comment type="caution">
    <text evidence="3">The sequence shown here is derived from an EMBL/GenBank/DDBJ whole genome shotgun (WGS) entry which is preliminary data.</text>
</comment>
<dbReference type="Pfam" id="PF01936">
    <property type="entry name" value="NYN"/>
    <property type="match status" value="1"/>
</dbReference>
<sequence length="256" mass="28859">MVKEKVIFFLDYANINRAAREKRYQLDYHDLLQYVGEERFLLDAHCYVPINPRNEHRLDGAIEDLWRAGYIVTTKVGTIAGGTYKCNFDVEITMDILKVVYQVKPDIIVLATGDADFVPLIQDVRKSGVRVEVAAFVETAGAQILNKCSGFIDLDVYFGGYLAAQQEPLEQEGSVEPYHDLIQSQQDEQKEVSEHDKAEQDEDLLPSHESDELEETVACLVEQMEKQPLVSAPDLSDGPDIYVPDSREEGGLHGNH</sequence>
<evidence type="ECO:0000259" key="2">
    <source>
        <dbReference type="Pfam" id="PF01936"/>
    </source>
</evidence>